<dbReference type="eggNOG" id="ENOG50349RW">
    <property type="taxonomic scope" value="Bacteria"/>
</dbReference>
<keyword evidence="1" id="KW-0472">Membrane</keyword>
<dbReference type="RefSeq" id="WP_008870583.1">
    <property type="nucleotide sequence ID" value="NZ_ACJN02000003.1"/>
</dbReference>
<organism evidence="2 3">
    <name type="scientific">Desulfonatronospira thiodismutans ASO3-1</name>
    <dbReference type="NCBI Taxonomy" id="555779"/>
    <lineage>
        <taxon>Bacteria</taxon>
        <taxon>Pseudomonadati</taxon>
        <taxon>Thermodesulfobacteriota</taxon>
        <taxon>Desulfovibrionia</taxon>
        <taxon>Desulfovibrionales</taxon>
        <taxon>Desulfonatronovibrionaceae</taxon>
        <taxon>Desulfonatronospira</taxon>
    </lineage>
</organism>
<dbReference type="EMBL" id="ACJN02000003">
    <property type="protein sequence ID" value="EFI33225.1"/>
    <property type="molecule type" value="Genomic_DNA"/>
</dbReference>
<comment type="caution">
    <text evidence="2">The sequence shown here is derived from an EMBL/GenBank/DDBJ whole genome shotgun (WGS) entry which is preliminary data.</text>
</comment>
<feature type="transmembrane region" description="Helical" evidence="1">
    <location>
        <begin position="12"/>
        <end position="35"/>
    </location>
</feature>
<feature type="transmembrane region" description="Helical" evidence="1">
    <location>
        <begin position="55"/>
        <end position="77"/>
    </location>
</feature>
<feature type="transmembrane region" description="Helical" evidence="1">
    <location>
        <begin position="165"/>
        <end position="186"/>
    </location>
</feature>
<dbReference type="AlphaFoldDB" id="D6SRA9"/>
<accession>D6SRA9</accession>
<protein>
    <submittedName>
        <fullName evidence="2">Uncharacterized protein</fullName>
    </submittedName>
</protein>
<reference evidence="2" key="1">
    <citation type="submission" date="2010-05" db="EMBL/GenBank/DDBJ databases">
        <title>The draft genome of Desulfonatronospira thiodismutans ASO3-1.</title>
        <authorList>
            <consortium name="US DOE Joint Genome Institute (JGI-PGF)"/>
            <person name="Lucas S."/>
            <person name="Copeland A."/>
            <person name="Lapidus A."/>
            <person name="Cheng J.-F."/>
            <person name="Bruce D."/>
            <person name="Goodwin L."/>
            <person name="Pitluck S."/>
            <person name="Chertkov O."/>
            <person name="Brettin T."/>
            <person name="Detter J.C."/>
            <person name="Han C."/>
            <person name="Land M.L."/>
            <person name="Hauser L."/>
            <person name="Kyrpides N."/>
            <person name="Mikhailova N."/>
            <person name="Muyzer G."/>
            <person name="Woyke T."/>
        </authorList>
    </citation>
    <scope>NUCLEOTIDE SEQUENCE [LARGE SCALE GENOMIC DNA]</scope>
    <source>
        <strain evidence="2">ASO3-1</strain>
    </source>
</reference>
<feature type="transmembrane region" description="Helical" evidence="1">
    <location>
        <begin position="270"/>
        <end position="290"/>
    </location>
</feature>
<name>D6SRA9_9BACT</name>
<keyword evidence="3" id="KW-1185">Reference proteome</keyword>
<feature type="transmembrane region" description="Helical" evidence="1">
    <location>
        <begin position="238"/>
        <end position="258"/>
    </location>
</feature>
<dbReference type="Proteomes" id="UP000005496">
    <property type="component" value="Unassembled WGS sequence"/>
</dbReference>
<sequence length="324" mass="36512">MQIFISINDILPAAALFFNLACFTGVPVLSLLGYLSGIARKKVFMFKMARQIARLGLLFIISTSLACAGLLGASYYYGPEADMWLEHHVFWESGLYICFVALVFFGFFTLCWNWLARVKWLHLLVGSVGGTACMLFAGILLWAVWRELDPLSPVYPQADSMFWPVLVQVYLLSIAAGSAAGLLYLLYRRNLDDFGRDYYRFVLGYVSRCGIFFAVVSPLTCIWLYFAGREVFMPDHLIMPGALFVIFLVLAVLLLLRIARSAHPLRNKAAIIVCPGVFLLVVAVRLVSYLEVADMAAQGEVLSTFMRDWMQALESWASGRIRMW</sequence>
<keyword evidence="1" id="KW-1133">Transmembrane helix</keyword>
<keyword evidence="1" id="KW-0812">Transmembrane</keyword>
<evidence type="ECO:0000313" key="3">
    <source>
        <dbReference type="Proteomes" id="UP000005496"/>
    </source>
</evidence>
<evidence type="ECO:0000256" key="1">
    <source>
        <dbReference type="SAM" id="Phobius"/>
    </source>
</evidence>
<dbReference type="OrthoDB" id="5471546at2"/>
<feature type="transmembrane region" description="Helical" evidence="1">
    <location>
        <begin position="89"/>
        <end position="111"/>
    </location>
</feature>
<evidence type="ECO:0000313" key="2">
    <source>
        <dbReference type="EMBL" id="EFI33225.1"/>
    </source>
</evidence>
<feature type="transmembrane region" description="Helical" evidence="1">
    <location>
        <begin position="198"/>
        <end position="226"/>
    </location>
</feature>
<proteinExistence type="predicted"/>
<feature type="transmembrane region" description="Helical" evidence="1">
    <location>
        <begin position="123"/>
        <end position="145"/>
    </location>
</feature>
<gene>
    <name evidence="2" type="ORF">Dthio_PD0551</name>
</gene>